<dbReference type="PANTHER" id="PTHR23301:SF0">
    <property type="entry name" value="CHITIN-BINDING TYPE-2 DOMAIN-CONTAINING PROTEIN-RELATED"/>
    <property type="match status" value="1"/>
</dbReference>
<dbReference type="InterPro" id="IPR036508">
    <property type="entry name" value="Chitin-bd_dom_sf"/>
</dbReference>
<keyword evidence="4" id="KW-1015">Disulfide bond</keyword>
<dbReference type="GO" id="GO:0008061">
    <property type="term" value="F:chitin binding"/>
    <property type="evidence" value="ECO:0007669"/>
    <property type="project" value="UniProtKB-KW"/>
</dbReference>
<reference evidence="8" key="1">
    <citation type="journal article" date="2021" name="Mol. Ecol. Resour.">
        <title>Phylogenomic analyses of the genus Drosophila reveals genomic signals of climate adaptation.</title>
        <authorList>
            <person name="Li F."/>
            <person name="Rane R.V."/>
            <person name="Luria V."/>
            <person name="Xiong Z."/>
            <person name="Chen J."/>
            <person name="Li Z."/>
            <person name="Catullo R.A."/>
            <person name="Griffin P.C."/>
            <person name="Schiffer M."/>
            <person name="Pearce S."/>
            <person name="Lee S.F."/>
            <person name="McElroy K."/>
            <person name="Stocker A."/>
            <person name="Shirriffs J."/>
            <person name="Cockerell F."/>
            <person name="Coppin C."/>
            <person name="Sgro C.M."/>
            <person name="Karger A."/>
            <person name="Cain J.W."/>
            <person name="Weber J.A."/>
            <person name="Santpere G."/>
            <person name="Kirschner M.W."/>
            <person name="Hoffmann A.A."/>
            <person name="Oakeshott J.G."/>
            <person name="Zhang G."/>
        </authorList>
    </citation>
    <scope>NUCLEOTIDE SEQUENCE</scope>
    <source>
        <strain evidence="8">BGI-SZ-2011g</strain>
    </source>
</reference>
<keyword evidence="1" id="KW-0147">Chitin-binding</keyword>
<protein>
    <recommendedName>
        <fullName evidence="7">Chitin-binding type-2 domain-containing protein</fullName>
    </recommendedName>
</protein>
<dbReference type="EMBL" id="JAJJHW010002585">
    <property type="protein sequence ID" value="KAH8370315.1"/>
    <property type="molecule type" value="Genomic_DNA"/>
</dbReference>
<feature type="non-terminal residue" evidence="8">
    <location>
        <position position="1"/>
    </location>
</feature>
<gene>
    <name evidence="8" type="ORF">KR093_003046</name>
</gene>
<keyword evidence="3" id="KW-0677">Repeat</keyword>
<proteinExistence type="predicted"/>
<evidence type="ECO:0000256" key="2">
    <source>
        <dbReference type="ARBA" id="ARBA00022729"/>
    </source>
</evidence>
<keyword evidence="5" id="KW-0325">Glycoprotein</keyword>
<evidence type="ECO:0000256" key="6">
    <source>
        <dbReference type="SAM" id="MobiDB-lite"/>
    </source>
</evidence>
<dbReference type="Gene3D" id="2.170.140.10">
    <property type="entry name" value="Chitin binding domain"/>
    <property type="match status" value="2"/>
</dbReference>
<dbReference type="Pfam" id="PF01607">
    <property type="entry name" value="CBM_14"/>
    <property type="match status" value="1"/>
</dbReference>
<sequence>VEETEQYTPYPGDCSRYYEKRILRCPANYHWNAQSQRCDLPQFAGCAASNPITPVIVPTAATPPSIIGQSTEGPQPNDSKLPIDPENLCRNSAQSNYLPYPGDCHKFIYCGHTVNVLYCPDGMFWNRQTQSCDLSAA</sequence>
<feature type="non-terminal residue" evidence="8">
    <location>
        <position position="137"/>
    </location>
</feature>
<dbReference type="SUPFAM" id="SSF57625">
    <property type="entry name" value="Invertebrate chitin-binding proteins"/>
    <property type="match status" value="2"/>
</dbReference>
<evidence type="ECO:0000256" key="4">
    <source>
        <dbReference type="ARBA" id="ARBA00023157"/>
    </source>
</evidence>
<evidence type="ECO:0000313" key="9">
    <source>
        <dbReference type="Proteomes" id="UP001200034"/>
    </source>
</evidence>
<evidence type="ECO:0000313" key="8">
    <source>
        <dbReference type="EMBL" id="KAH8370315.1"/>
    </source>
</evidence>
<keyword evidence="9" id="KW-1185">Reference proteome</keyword>
<comment type="caution">
    <text evidence="8">The sequence shown here is derived from an EMBL/GenBank/DDBJ whole genome shotgun (WGS) entry which is preliminary data.</text>
</comment>
<feature type="region of interest" description="Disordered" evidence="6">
    <location>
        <begin position="61"/>
        <end position="85"/>
    </location>
</feature>
<keyword evidence="2" id="KW-0732">Signal</keyword>
<dbReference type="AlphaFoldDB" id="A0AAD4JYL4"/>
<accession>A0AAD4JYL4</accession>
<evidence type="ECO:0000256" key="5">
    <source>
        <dbReference type="ARBA" id="ARBA00023180"/>
    </source>
</evidence>
<organism evidence="8 9">
    <name type="scientific">Drosophila rubida</name>
    <dbReference type="NCBI Taxonomy" id="30044"/>
    <lineage>
        <taxon>Eukaryota</taxon>
        <taxon>Metazoa</taxon>
        <taxon>Ecdysozoa</taxon>
        <taxon>Arthropoda</taxon>
        <taxon>Hexapoda</taxon>
        <taxon>Insecta</taxon>
        <taxon>Pterygota</taxon>
        <taxon>Neoptera</taxon>
        <taxon>Endopterygota</taxon>
        <taxon>Diptera</taxon>
        <taxon>Brachycera</taxon>
        <taxon>Muscomorpha</taxon>
        <taxon>Ephydroidea</taxon>
        <taxon>Drosophilidae</taxon>
        <taxon>Drosophila</taxon>
    </lineage>
</organism>
<evidence type="ECO:0000259" key="7">
    <source>
        <dbReference type="PROSITE" id="PS50940"/>
    </source>
</evidence>
<dbReference type="PROSITE" id="PS50940">
    <property type="entry name" value="CHIT_BIND_II"/>
    <property type="match status" value="1"/>
</dbReference>
<dbReference type="InterPro" id="IPR002557">
    <property type="entry name" value="Chitin-bd_dom"/>
</dbReference>
<evidence type="ECO:0000256" key="3">
    <source>
        <dbReference type="ARBA" id="ARBA00022737"/>
    </source>
</evidence>
<dbReference type="SMART" id="SM00494">
    <property type="entry name" value="ChtBD2"/>
    <property type="match status" value="2"/>
</dbReference>
<feature type="domain" description="Chitin-binding type-2" evidence="7">
    <location>
        <begin position="86"/>
        <end position="137"/>
    </location>
</feature>
<dbReference type="InterPro" id="IPR051940">
    <property type="entry name" value="Chitin_bind-dev_reg"/>
</dbReference>
<dbReference type="GO" id="GO:0005576">
    <property type="term" value="C:extracellular region"/>
    <property type="evidence" value="ECO:0007669"/>
    <property type="project" value="InterPro"/>
</dbReference>
<dbReference type="PANTHER" id="PTHR23301">
    <property type="entry name" value="CHITIN BINDING PERITROPHIN-A"/>
    <property type="match status" value="1"/>
</dbReference>
<feature type="compositionally biased region" description="Polar residues" evidence="6">
    <location>
        <begin position="67"/>
        <end position="78"/>
    </location>
</feature>
<name>A0AAD4JYL4_9MUSC</name>
<dbReference type="Proteomes" id="UP001200034">
    <property type="component" value="Unassembled WGS sequence"/>
</dbReference>
<evidence type="ECO:0000256" key="1">
    <source>
        <dbReference type="ARBA" id="ARBA00022669"/>
    </source>
</evidence>